<accession>A0A935W4K4</accession>
<evidence type="ECO:0000313" key="4">
    <source>
        <dbReference type="Proteomes" id="UP000706151"/>
    </source>
</evidence>
<feature type="coiled-coil region" evidence="1">
    <location>
        <begin position="62"/>
        <end position="93"/>
    </location>
</feature>
<organism evidence="3 4">
    <name type="scientific">Candidatus Accumulibacter affinis</name>
    <dbReference type="NCBI Taxonomy" id="2954384"/>
    <lineage>
        <taxon>Bacteria</taxon>
        <taxon>Pseudomonadati</taxon>
        <taxon>Pseudomonadota</taxon>
        <taxon>Betaproteobacteria</taxon>
        <taxon>Candidatus Accumulibacter</taxon>
    </lineage>
</organism>
<evidence type="ECO:0000256" key="2">
    <source>
        <dbReference type="SAM" id="MobiDB-lite"/>
    </source>
</evidence>
<protein>
    <submittedName>
        <fullName evidence="3">DUF2894 domain-containing protein</fullName>
    </submittedName>
</protein>
<name>A0A935W4K4_9PROT</name>
<gene>
    <name evidence="3" type="ORF">IPK02_09750</name>
</gene>
<evidence type="ECO:0000256" key="1">
    <source>
        <dbReference type="SAM" id="Coils"/>
    </source>
</evidence>
<feature type="region of interest" description="Disordered" evidence="2">
    <location>
        <begin position="1"/>
        <end position="21"/>
    </location>
</feature>
<dbReference type="AlphaFoldDB" id="A0A935W4K4"/>
<sequence>MTESDRGEISQSQVDPASDPGREIARLRMQGADRLDPVRFHFIEALARRVRQHQGDVKRILNGKLTEALTAYRERLEQTQEAARETIARTTEQYLDVADDLQRLFVAGDFSGVERFVAKLEKNERHSSLADLTRYIAQHSPEDVDGGLAGDIGSHSELKSMRYFRNTWAKLSVDRRVAQAIEQGPKNAGPLNSHRLVLRSFALMRDISPDYLNRFVSYVDTLLWLDQADRKNRPMVKKPLTTKTTRI</sequence>
<proteinExistence type="predicted"/>
<dbReference type="Pfam" id="PF11445">
    <property type="entry name" value="DUF2894"/>
    <property type="match status" value="1"/>
</dbReference>
<keyword evidence="1" id="KW-0175">Coiled coil</keyword>
<reference evidence="3 4" key="1">
    <citation type="submission" date="2020-10" db="EMBL/GenBank/DDBJ databases">
        <title>Connecting structure to function with the recovery of over 1000 high-quality activated sludge metagenome-assembled genomes encoding full-length rRNA genes using long-read sequencing.</title>
        <authorList>
            <person name="Singleton C.M."/>
            <person name="Petriglieri F."/>
            <person name="Kristensen J.M."/>
            <person name="Kirkegaard R.H."/>
            <person name="Michaelsen T.Y."/>
            <person name="Andersen M.H."/>
            <person name="Karst S.M."/>
            <person name="Dueholm M.S."/>
            <person name="Nielsen P.H."/>
            <person name="Albertsen M."/>
        </authorList>
    </citation>
    <scope>NUCLEOTIDE SEQUENCE [LARGE SCALE GENOMIC DNA]</scope>
    <source>
        <strain evidence="3">Fred_18-Q3-R57-64_BAT3C.720</strain>
    </source>
</reference>
<dbReference type="EMBL" id="JADJOT010000008">
    <property type="protein sequence ID" value="MBK7954209.1"/>
    <property type="molecule type" value="Genomic_DNA"/>
</dbReference>
<evidence type="ECO:0000313" key="3">
    <source>
        <dbReference type="EMBL" id="MBK7954209.1"/>
    </source>
</evidence>
<dbReference type="Proteomes" id="UP000706151">
    <property type="component" value="Unassembled WGS sequence"/>
</dbReference>
<comment type="caution">
    <text evidence="3">The sequence shown here is derived from an EMBL/GenBank/DDBJ whole genome shotgun (WGS) entry which is preliminary data.</text>
</comment>
<dbReference type="InterPro" id="IPR021549">
    <property type="entry name" value="DUF2894"/>
</dbReference>